<organism evidence="1 2">
    <name type="scientific">Arctium lappa</name>
    <name type="common">Greater burdock</name>
    <name type="synonym">Lappa major</name>
    <dbReference type="NCBI Taxonomy" id="4217"/>
    <lineage>
        <taxon>Eukaryota</taxon>
        <taxon>Viridiplantae</taxon>
        <taxon>Streptophyta</taxon>
        <taxon>Embryophyta</taxon>
        <taxon>Tracheophyta</taxon>
        <taxon>Spermatophyta</taxon>
        <taxon>Magnoliopsida</taxon>
        <taxon>eudicotyledons</taxon>
        <taxon>Gunneridae</taxon>
        <taxon>Pentapetalae</taxon>
        <taxon>asterids</taxon>
        <taxon>campanulids</taxon>
        <taxon>Asterales</taxon>
        <taxon>Asteraceae</taxon>
        <taxon>Carduoideae</taxon>
        <taxon>Cardueae</taxon>
        <taxon>Arctiinae</taxon>
        <taxon>Arctium</taxon>
    </lineage>
</organism>
<gene>
    <name evidence="1" type="ORF">L6452_16849</name>
</gene>
<sequence>MPSANRQPDLCSDSRTRNLQIARLTIAVNMVLKLGKDPVVIVESRTGERSKYRDVHDFAVTKSCGKSRKTLWSRFLVIPSRRFEVFRSIDYVP</sequence>
<protein>
    <submittedName>
        <fullName evidence="1">Uncharacterized protein</fullName>
    </submittedName>
</protein>
<evidence type="ECO:0000313" key="2">
    <source>
        <dbReference type="Proteomes" id="UP001055879"/>
    </source>
</evidence>
<dbReference type="EMBL" id="CM042051">
    <property type="protein sequence ID" value="KAI3728217.1"/>
    <property type="molecule type" value="Genomic_DNA"/>
</dbReference>
<evidence type="ECO:0000313" key="1">
    <source>
        <dbReference type="EMBL" id="KAI3728217.1"/>
    </source>
</evidence>
<proteinExistence type="predicted"/>
<dbReference type="Proteomes" id="UP001055879">
    <property type="component" value="Linkage Group LG05"/>
</dbReference>
<comment type="caution">
    <text evidence="1">The sequence shown here is derived from an EMBL/GenBank/DDBJ whole genome shotgun (WGS) entry which is preliminary data.</text>
</comment>
<reference evidence="2" key="1">
    <citation type="journal article" date="2022" name="Mol. Ecol. Resour.">
        <title>The genomes of chicory, endive, great burdock and yacon provide insights into Asteraceae palaeo-polyploidization history and plant inulin production.</title>
        <authorList>
            <person name="Fan W."/>
            <person name="Wang S."/>
            <person name="Wang H."/>
            <person name="Wang A."/>
            <person name="Jiang F."/>
            <person name="Liu H."/>
            <person name="Zhao H."/>
            <person name="Xu D."/>
            <person name="Zhang Y."/>
        </authorList>
    </citation>
    <scope>NUCLEOTIDE SEQUENCE [LARGE SCALE GENOMIC DNA]</scope>
    <source>
        <strain evidence="2">cv. Niubang</strain>
    </source>
</reference>
<name>A0ACB9C239_ARCLA</name>
<keyword evidence="2" id="KW-1185">Reference proteome</keyword>
<reference evidence="1 2" key="2">
    <citation type="journal article" date="2022" name="Mol. Ecol. Resour.">
        <title>The genomes of chicory, endive, great burdock and yacon provide insights into Asteraceae paleo-polyploidization history and plant inulin production.</title>
        <authorList>
            <person name="Fan W."/>
            <person name="Wang S."/>
            <person name="Wang H."/>
            <person name="Wang A."/>
            <person name="Jiang F."/>
            <person name="Liu H."/>
            <person name="Zhao H."/>
            <person name="Xu D."/>
            <person name="Zhang Y."/>
        </authorList>
    </citation>
    <scope>NUCLEOTIDE SEQUENCE [LARGE SCALE GENOMIC DNA]</scope>
    <source>
        <strain evidence="2">cv. Niubang</strain>
    </source>
</reference>
<accession>A0ACB9C239</accession>